<evidence type="ECO:0000313" key="4">
    <source>
        <dbReference type="Proteomes" id="UP000494256"/>
    </source>
</evidence>
<proteinExistence type="predicted"/>
<evidence type="ECO:0000313" key="3">
    <source>
        <dbReference type="Proteomes" id="UP000494106"/>
    </source>
</evidence>
<dbReference type="OrthoDB" id="6610762at2759"/>
<dbReference type="Pfam" id="PF15139">
    <property type="entry name" value="CFAP95"/>
    <property type="match status" value="1"/>
</dbReference>
<comment type="caution">
    <text evidence="1">The sequence shown here is derived from an EMBL/GenBank/DDBJ whole genome shotgun (WGS) entry which is preliminary data.</text>
</comment>
<gene>
    <name evidence="2" type="ORF">APLA_LOCUS12559</name>
    <name evidence="1" type="ORF">APLA_LOCUS4808</name>
</gene>
<reference evidence="3 4" key="1">
    <citation type="submission" date="2020-04" db="EMBL/GenBank/DDBJ databases">
        <authorList>
            <person name="Wallbank WR R."/>
            <person name="Pardo Diaz C."/>
            <person name="Kozak K."/>
            <person name="Martin S."/>
            <person name="Jiggins C."/>
            <person name="Moest M."/>
            <person name="Warren A I."/>
            <person name="Byers J.R.P. K."/>
            <person name="Montejo-Kovacevich G."/>
            <person name="Yen C E."/>
        </authorList>
    </citation>
    <scope>NUCLEOTIDE SEQUENCE [LARGE SCALE GENOMIC DNA]</scope>
</reference>
<dbReference type="AlphaFoldDB" id="A0A8S0ZD84"/>
<dbReference type="Proteomes" id="UP000494106">
    <property type="component" value="Unassembled WGS sequence"/>
</dbReference>
<dbReference type="EMBL" id="CADEBD010000288">
    <property type="protein sequence ID" value="CAB3230937.1"/>
    <property type="molecule type" value="Genomic_DNA"/>
</dbReference>
<protein>
    <submittedName>
        <fullName evidence="1">Uncharacterized protein</fullName>
    </submittedName>
</protein>
<dbReference type="Proteomes" id="UP000494256">
    <property type="component" value="Unassembled WGS sequence"/>
</dbReference>
<sequence length="220" mass="25568">MRTKNPMAKKPQQILFSKNIYTPPRTKTENWDYAMHAEKKDNYVYRDGLSNHISTYTRWGTEDQGCRMTETRHMLAQVFGKTVPVYAFKPLVNFTSYPCTDTPGRNKLMKIANLPQLPDDFGVMDYVSTQQDDYRNPYPGVTKPLTMSTPPWLLNRIIRSDLTQNYSAAPPRGDYQCLDTHTPIGHIRQLKLFRYQSFDPATCLQDFPRLTKSLDTNEKK</sequence>
<keyword evidence="3" id="KW-1185">Reference proteome</keyword>
<evidence type="ECO:0000313" key="2">
    <source>
        <dbReference type="EMBL" id="CAB3250131.1"/>
    </source>
</evidence>
<organism evidence="1 4">
    <name type="scientific">Arctia plantaginis</name>
    <name type="common">Wood tiger moth</name>
    <name type="synonym">Phalaena plantaginis</name>
    <dbReference type="NCBI Taxonomy" id="874455"/>
    <lineage>
        <taxon>Eukaryota</taxon>
        <taxon>Metazoa</taxon>
        <taxon>Ecdysozoa</taxon>
        <taxon>Arthropoda</taxon>
        <taxon>Hexapoda</taxon>
        <taxon>Insecta</taxon>
        <taxon>Pterygota</taxon>
        <taxon>Neoptera</taxon>
        <taxon>Endopterygota</taxon>
        <taxon>Lepidoptera</taxon>
        <taxon>Glossata</taxon>
        <taxon>Ditrysia</taxon>
        <taxon>Noctuoidea</taxon>
        <taxon>Erebidae</taxon>
        <taxon>Arctiinae</taxon>
        <taxon>Arctia</taxon>
    </lineage>
</organism>
<accession>A0A8S0ZD84</accession>
<evidence type="ECO:0000313" key="1">
    <source>
        <dbReference type="EMBL" id="CAB3230937.1"/>
    </source>
</evidence>
<dbReference type="InterPro" id="IPR027905">
    <property type="entry name" value="CFAP95"/>
</dbReference>
<name>A0A8S0ZD84_ARCPL</name>
<dbReference type="EMBL" id="CADEBC010000540">
    <property type="protein sequence ID" value="CAB3250131.1"/>
    <property type="molecule type" value="Genomic_DNA"/>
</dbReference>